<keyword evidence="5" id="KW-0067">ATP-binding</keyword>
<dbReference type="AlphaFoldDB" id="A0AAN8UQW3"/>
<evidence type="ECO:0000313" key="9">
    <source>
        <dbReference type="Proteomes" id="UP001370490"/>
    </source>
</evidence>
<gene>
    <name evidence="8" type="ORF">RJ641_018125</name>
</gene>
<keyword evidence="3" id="KW-0547">Nucleotide-binding</keyword>
<accession>A0AAN8UQW3</accession>
<evidence type="ECO:0000256" key="2">
    <source>
        <dbReference type="ARBA" id="ARBA00022679"/>
    </source>
</evidence>
<dbReference type="PANTHER" id="PTHR27002:SF181">
    <property type="entry name" value="RECEPTOR-LIKE SERINE_THREONINE-PROTEIN KINASE"/>
    <property type="match status" value="1"/>
</dbReference>
<dbReference type="PANTHER" id="PTHR27002">
    <property type="entry name" value="RECEPTOR-LIKE SERINE/THREONINE-PROTEIN KINASE SD1-8"/>
    <property type="match status" value="1"/>
</dbReference>
<keyword evidence="2" id="KW-0808">Transferase</keyword>
<dbReference type="SUPFAM" id="SSF56112">
    <property type="entry name" value="Protein kinase-like (PK-like)"/>
    <property type="match status" value="1"/>
</dbReference>
<keyword evidence="4 8" id="KW-0418">Kinase</keyword>
<reference evidence="8 9" key="1">
    <citation type="submission" date="2023-12" db="EMBL/GenBank/DDBJ databases">
        <title>A high-quality genome assembly for Dillenia turbinata (Dilleniales).</title>
        <authorList>
            <person name="Chanderbali A."/>
        </authorList>
    </citation>
    <scope>NUCLEOTIDE SEQUENCE [LARGE SCALE GENOMIC DNA]</scope>
    <source>
        <strain evidence="8">LSX21</strain>
        <tissue evidence="8">Leaf</tissue>
    </source>
</reference>
<feature type="compositionally biased region" description="Basic and acidic residues" evidence="6">
    <location>
        <begin position="112"/>
        <end position="121"/>
    </location>
</feature>
<dbReference type="GO" id="GO:0005524">
    <property type="term" value="F:ATP binding"/>
    <property type="evidence" value="ECO:0007669"/>
    <property type="project" value="UniProtKB-KW"/>
</dbReference>
<dbReference type="InterPro" id="IPR000719">
    <property type="entry name" value="Prot_kinase_dom"/>
</dbReference>
<evidence type="ECO:0000259" key="7">
    <source>
        <dbReference type="PROSITE" id="PS50011"/>
    </source>
</evidence>
<dbReference type="PROSITE" id="PS50011">
    <property type="entry name" value="PROTEIN_KINASE_DOM"/>
    <property type="match status" value="1"/>
</dbReference>
<proteinExistence type="predicted"/>
<evidence type="ECO:0000256" key="4">
    <source>
        <dbReference type="ARBA" id="ARBA00022777"/>
    </source>
</evidence>
<feature type="compositionally biased region" description="Polar residues" evidence="6">
    <location>
        <begin position="122"/>
        <end position="133"/>
    </location>
</feature>
<name>A0AAN8UQW3_9MAGN</name>
<evidence type="ECO:0000256" key="5">
    <source>
        <dbReference type="ARBA" id="ARBA00022840"/>
    </source>
</evidence>
<dbReference type="GO" id="GO:0004674">
    <property type="term" value="F:protein serine/threonine kinase activity"/>
    <property type="evidence" value="ECO:0007669"/>
    <property type="project" value="UniProtKB-KW"/>
</dbReference>
<dbReference type="Proteomes" id="UP001370490">
    <property type="component" value="Unassembled WGS sequence"/>
</dbReference>
<dbReference type="EMBL" id="JBAMMX010000023">
    <property type="protein sequence ID" value="KAK6917374.1"/>
    <property type="molecule type" value="Genomic_DNA"/>
</dbReference>
<dbReference type="InterPro" id="IPR011009">
    <property type="entry name" value="Kinase-like_dom_sf"/>
</dbReference>
<feature type="region of interest" description="Disordered" evidence="6">
    <location>
        <begin position="112"/>
        <end position="133"/>
    </location>
</feature>
<dbReference type="GO" id="GO:0005886">
    <property type="term" value="C:plasma membrane"/>
    <property type="evidence" value="ECO:0007669"/>
    <property type="project" value="TreeGrafter"/>
</dbReference>
<comment type="caution">
    <text evidence="8">The sequence shown here is derived from an EMBL/GenBank/DDBJ whole genome shotgun (WGS) entry which is preliminary data.</text>
</comment>
<evidence type="ECO:0000256" key="3">
    <source>
        <dbReference type="ARBA" id="ARBA00022741"/>
    </source>
</evidence>
<evidence type="ECO:0000313" key="8">
    <source>
        <dbReference type="EMBL" id="KAK6917374.1"/>
    </source>
</evidence>
<keyword evidence="9" id="KW-1185">Reference proteome</keyword>
<protein>
    <submittedName>
        <fullName evidence="8">Protein kinase domain</fullName>
    </submittedName>
</protein>
<sequence>ILASESSTMISKLALFLLDKEKRPKISDFGVAKIFEVTDGYMAPEDVMQGPFSVKFDVYSFGVLVLEIISGRRNSSFCQSDYASPGICSFSIMLPLPQQLAFFSGSRTKSEIGRPAKEQKTDQSTGNPIPVSTNEMSIIDLFPR</sequence>
<dbReference type="Pfam" id="PF00069">
    <property type="entry name" value="Pkinase"/>
    <property type="match status" value="1"/>
</dbReference>
<feature type="domain" description="Protein kinase" evidence="7">
    <location>
        <begin position="1"/>
        <end position="144"/>
    </location>
</feature>
<dbReference type="Gene3D" id="1.10.510.10">
    <property type="entry name" value="Transferase(Phosphotransferase) domain 1"/>
    <property type="match status" value="1"/>
</dbReference>
<keyword evidence="1" id="KW-0723">Serine/threonine-protein kinase</keyword>
<evidence type="ECO:0000256" key="6">
    <source>
        <dbReference type="SAM" id="MobiDB-lite"/>
    </source>
</evidence>
<evidence type="ECO:0000256" key="1">
    <source>
        <dbReference type="ARBA" id="ARBA00022527"/>
    </source>
</evidence>
<feature type="non-terminal residue" evidence="8">
    <location>
        <position position="1"/>
    </location>
</feature>
<organism evidence="8 9">
    <name type="scientific">Dillenia turbinata</name>
    <dbReference type="NCBI Taxonomy" id="194707"/>
    <lineage>
        <taxon>Eukaryota</taxon>
        <taxon>Viridiplantae</taxon>
        <taxon>Streptophyta</taxon>
        <taxon>Embryophyta</taxon>
        <taxon>Tracheophyta</taxon>
        <taxon>Spermatophyta</taxon>
        <taxon>Magnoliopsida</taxon>
        <taxon>eudicotyledons</taxon>
        <taxon>Gunneridae</taxon>
        <taxon>Pentapetalae</taxon>
        <taxon>Dilleniales</taxon>
        <taxon>Dilleniaceae</taxon>
        <taxon>Dillenia</taxon>
    </lineage>
</organism>